<evidence type="ECO:0000313" key="1">
    <source>
        <dbReference type="EMBL" id="ABF41779.1"/>
    </source>
</evidence>
<reference evidence="1 2" key="1">
    <citation type="journal article" date="2009" name="Appl. Environ. Microbiol.">
        <title>Three genomes from the phylum Acidobacteria provide insight into the lifestyles of these microorganisms in soils.</title>
        <authorList>
            <person name="Ward N.L."/>
            <person name="Challacombe J.F."/>
            <person name="Janssen P.H."/>
            <person name="Henrissat B."/>
            <person name="Coutinho P.M."/>
            <person name="Wu M."/>
            <person name="Xie G."/>
            <person name="Haft D.H."/>
            <person name="Sait M."/>
            <person name="Badger J."/>
            <person name="Barabote R.D."/>
            <person name="Bradley B."/>
            <person name="Brettin T.S."/>
            <person name="Brinkac L.M."/>
            <person name="Bruce D."/>
            <person name="Creasy T."/>
            <person name="Daugherty S.C."/>
            <person name="Davidsen T.M."/>
            <person name="DeBoy R.T."/>
            <person name="Detter J.C."/>
            <person name="Dodson R.J."/>
            <person name="Durkin A.S."/>
            <person name="Ganapathy A."/>
            <person name="Gwinn-Giglio M."/>
            <person name="Han C.S."/>
            <person name="Khouri H."/>
            <person name="Kiss H."/>
            <person name="Kothari S.P."/>
            <person name="Madupu R."/>
            <person name="Nelson K.E."/>
            <person name="Nelson W.C."/>
            <person name="Paulsen I."/>
            <person name="Penn K."/>
            <person name="Ren Q."/>
            <person name="Rosovitz M.J."/>
            <person name="Selengut J.D."/>
            <person name="Shrivastava S."/>
            <person name="Sullivan S.A."/>
            <person name="Tapia R."/>
            <person name="Thompson L.S."/>
            <person name="Watkins K.L."/>
            <person name="Yang Q."/>
            <person name="Yu C."/>
            <person name="Zafar N."/>
            <person name="Zhou L."/>
            <person name="Kuske C.R."/>
        </authorList>
    </citation>
    <scope>NUCLEOTIDE SEQUENCE [LARGE SCALE GENOMIC DNA]</scope>
    <source>
        <strain evidence="1 2">Ellin345</strain>
    </source>
</reference>
<sequence>MISTNETITNAIYNVQKDGTIGFSRALQGEPGDQHSVTQNDAEKALGGASRVYDQIADKIRTDGLLRYVGTVVAAIPSAAHFVHEVAEKSFLKAAGTTIEHFSIEHVIDEGALVEK</sequence>
<proteinExistence type="predicted"/>
<dbReference type="EnsemblBacteria" id="ABF41779">
    <property type="protein sequence ID" value="ABF41779"/>
    <property type="gene ID" value="Acid345_2778"/>
</dbReference>
<protein>
    <submittedName>
        <fullName evidence="1">Uncharacterized protein</fullName>
    </submittedName>
</protein>
<organism evidence="1 2">
    <name type="scientific">Koribacter versatilis (strain Ellin345)</name>
    <dbReference type="NCBI Taxonomy" id="204669"/>
    <lineage>
        <taxon>Bacteria</taxon>
        <taxon>Pseudomonadati</taxon>
        <taxon>Acidobacteriota</taxon>
        <taxon>Terriglobia</taxon>
        <taxon>Terriglobales</taxon>
        <taxon>Candidatus Korobacteraceae</taxon>
        <taxon>Candidatus Korobacter</taxon>
    </lineage>
</organism>
<dbReference type="KEGG" id="aba:Acid345_2778"/>
<accession>Q1IMX1</accession>
<evidence type="ECO:0000313" key="2">
    <source>
        <dbReference type="Proteomes" id="UP000002432"/>
    </source>
</evidence>
<dbReference type="HOGENOM" id="CLU_2093609_0_0_0"/>
<dbReference type="EMBL" id="CP000360">
    <property type="protein sequence ID" value="ABF41779.1"/>
    <property type="molecule type" value="Genomic_DNA"/>
</dbReference>
<dbReference type="Proteomes" id="UP000002432">
    <property type="component" value="Chromosome"/>
</dbReference>
<gene>
    <name evidence="1" type="ordered locus">Acid345_2778</name>
</gene>
<dbReference type="AlphaFoldDB" id="Q1IMX1"/>
<name>Q1IMX1_KORVE</name>
<dbReference type="STRING" id="204669.Acid345_2778"/>
<keyword evidence="2" id="KW-1185">Reference proteome</keyword>